<comment type="similarity">
    <text evidence="3">Belongs to the inositol monophosphatase superfamily.</text>
</comment>
<keyword evidence="5 7" id="KW-0012">Acyltransferase</keyword>
<gene>
    <name evidence="10" type="ORF">KUF71_009633</name>
</gene>
<proteinExistence type="inferred from homology"/>
<feature type="binding site" evidence="6">
    <location>
        <position position="434"/>
    </location>
    <ligand>
        <name>Mg(2+)</name>
        <dbReference type="ChEBI" id="CHEBI:18420"/>
        <label>1</label>
        <note>catalytic</note>
    </ligand>
</feature>
<dbReference type="NCBIfam" id="TIGR00530">
    <property type="entry name" value="AGP_acyltrn"/>
    <property type="match status" value="1"/>
</dbReference>
<protein>
    <recommendedName>
        <fullName evidence="7">1-acyl-sn-glycerol-3-phosphate acyltransferase</fullName>
        <ecNumber evidence="7">2.3.1.51</ecNumber>
    </recommendedName>
</protein>
<dbReference type="AlphaFoldDB" id="A0AAE1LHE8"/>
<evidence type="ECO:0000256" key="6">
    <source>
        <dbReference type="PIRSR" id="PIRSR600760-2"/>
    </source>
</evidence>
<evidence type="ECO:0000256" key="5">
    <source>
        <dbReference type="ARBA" id="ARBA00023315"/>
    </source>
</evidence>
<feature type="domain" description="Phospholipid/glycerol acyltransferase" evidence="9">
    <location>
        <begin position="93"/>
        <end position="210"/>
    </location>
</feature>
<dbReference type="GO" id="GO:0016020">
    <property type="term" value="C:membrane"/>
    <property type="evidence" value="ECO:0007669"/>
    <property type="project" value="InterPro"/>
</dbReference>
<dbReference type="PANTHER" id="PTHR10434:SF11">
    <property type="entry name" value="1-ACYL-SN-GLYCEROL-3-PHOSPHATE ACYLTRANSFERASE"/>
    <property type="match status" value="1"/>
</dbReference>
<evidence type="ECO:0000259" key="9">
    <source>
        <dbReference type="SMART" id="SM00563"/>
    </source>
</evidence>
<dbReference type="InterPro" id="IPR044897">
    <property type="entry name" value="INPP1_dom_1"/>
</dbReference>
<dbReference type="InterPro" id="IPR000760">
    <property type="entry name" value="Inositol_monophosphatase-like"/>
</dbReference>
<dbReference type="EC" id="2.3.1.51" evidence="7"/>
<reference evidence="10" key="1">
    <citation type="submission" date="2021-07" db="EMBL/GenBank/DDBJ databases">
        <authorList>
            <person name="Catto M.A."/>
            <person name="Jacobson A."/>
            <person name="Kennedy G."/>
            <person name="Labadie P."/>
            <person name="Hunt B.G."/>
            <person name="Srinivasan R."/>
        </authorList>
    </citation>
    <scope>NUCLEOTIDE SEQUENCE</scope>
    <source>
        <strain evidence="10">PL_HMW_Pooled</strain>
        <tissue evidence="10">Head</tissue>
    </source>
</reference>
<comment type="similarity">
    <text evidence="2 7">Belongs to the 1-acyl-sn-glycerol-3-phosphate acyltransferase family.</text>
</comment>
<feature type="binding site" evidence="6">
    <location>
        <position position="354"/>
    </location>
    <ligand>
        <name>Mg(2+)</name>
        <dbReference type="ChEBI" id="CHEBI:18420"/>
        <label>1</label>
        <note>catalytic</note>
    </ligand>
</feature>
<dbReference type="PANTHER" id="PTHR10434">
    <property type="entry name" value="1-ACYL-SN-GLYCEROL-3-PHOSPHATE ACYLTRANSFERASE"/>
    <property type="match status" value="1"/>
</dbReference>
<keyword evidence="11" id="KW-1185">Reference proteome</keyword>
<dbReference type="PROSITE" id="PS00630">
    <property type="entry name" value="IMP_2"/>
    <property type="match status" value="1"/>
</dbReference>
<feature type="transmembrane region" description="Helical" evidence="8">
    <location>
        <begin position="126"/>
        <end position="144"/>
    </location>
</feature>
<evidence type="ECO:0000256" key="4">
    <source>
        <dbReference type="ARBA" id="ARBA00022679"/>
    </source>
</evidence>
<dbReference type="Proteomes" id="UP001219518">
    <property type="component" value="Unassembled WGS sequence"/>
</dbReference>
<dbReference type="Pfam" id="PF00459">
    <property type="entry name" value="Inositol_P"/>
    <property type="match status" value="1"/>
</dbReference>
<dbReference type="Pfam" id="PF01553">
    <property type="entry name" value="Acyltransferase"/>
    <property type="match status" value="1"/>
</dbReference>
<comment type="domain">
    <text evidence="7">The HXXXXD motif is essential for acyltransferase activity and may constitute the binding site for the phosphate moiety of the glycerol-3-phosphate.</text>
</comment>
<dbReference type="SMART" id="SM00563">
    <property type="entry name" value="PlsC"/>
    <property type="match status" value="1"/>
</dbReference>
<dbReference type="Gene3D" id="3.40.190.80">
    <property type="match status" value="1"/>
</dbReference>
<comment type="caution">
    <text evidence="10">The sequence shown here is derived from an EMBL/GenBank/DDBJ whole genome shotgun (WGS) entry which is preliminary data.</text>
</comment>
<comment type="catalytic activity">
    <reaction evidence="7">
        <text>a 1-acyl-sn-glycero-3-phosphate + an acyl-CoA = a 1,2-diacyl-sn-glycero-3-phosphate + CoA</text>
        <dbReference type="Rhea" id="RHEA:19709"/>
        <dbReference type="ChEBI" id="CHEBI:57287"/>
        <dbReference type="ChEBI" id="CHEBI:57970"/>
        <dbReference type="ChEBI" id="CHEBI:58342"/>
        <dbReference type="ChEBI" id="CHEBI:58608"/>
        <dbReference type="EC" id="2.3.1.51"/>
    </reaction>
</comment>
<dbReference type="CDD" id="cd07989">
    <property type="entry name" value="LPLAT_AGPAT-like"/>
    <property type="match status" value="1"/>
</dbReference>
<evidence type="ECO:0000256" key="7">
    <source>
        <dbReference type="RuleBase" id="RU361267"/>
    </source>
</evidence>
<dbReference type="GO" id="GO:0046872">
    <property type="term" value="F:metal ion binding"/>
    <property type="evidence" value="ECO:0007669"/>
    <property type="project" value="UniProtKB-KW"/>
</dbReference>
<keyword evidence="7" id="KW-0443">Lipid metabolism</keyword>
<dbReference type="Gene3D" id="3.30.540.10">
    <property type="entry name" value="Fructose-1,6-Bisphosphatase, subunit A, domain 1"/>
    <property type="match status" value="1"/>
</dbReference>
<evidence type="ECO:0000313" key="11">
    <source>
        <dbReference type="Proteomes" id="UP001219518"/>
    </source>
</evidence>
<dbReference type="GO" id="GO:0005783">
    <property type="term" value="C:endoplasmic reticulum"/>
    <property type="evidence" value="ECO:0007669"/>
    <property type="project" value="TreeGrafter"/>
</dbReference>
<dbReference type="GO" id="GO:0046854">
    <property type="term" value="P:phosphatidylinositol phosphate biosynthetic process"/>
    <property type="evidence" value="ECO:0007669"/>
    <property type="project" value="InterPro"/>
</dbReference>
<evidence type="ECO:0000256" key="8">
    <source>
        <dbReference type="SAM" id="Phobius"/>
    </source>
</evidence>
<dbReference type="GO" id="GO:0003841">
    <property type="term" value="F:1-acylglycerol-3-phosphate O-acyltransferase activity"/>
    <property type="evidence" value="ECO:0007669"/>
    <property type="project" value="UniProtKB-UniRule"/>
</dbReference>
<dbReference type="InterPro" id="IPR004552">
    <property type="entry name" value="AGP_acyltrans"/>
</dbReference>
<keyword evidence="7" id="KW-0444">Lipid biosynthesis</keyword>
<reference evidence="10" key="2">
    <citation type="journal article" date="2023" name="BMC Genomics">
        <title>Pest status, molecular evolution, and epigenetic factors derived from the genome assembly of Frankliniella fusca, a thysanopteran phytovirus vector.</title>
        <authorList>
            <person name="Catto M.A."/>
            <person name="Labadie P.E."/>
            <person name="Jacobson A.L."/>
            <person name="Kennedy G.G."/>
            <person name="Srinivasan R."/>
            <person name="Hunt B.G."/>
        </authorList>
    </citation>
    <scope>NUCLEOTIDE SEQUENCE</scope>
    <source>
        <strain evidence="10">PL_HMW_Pooled</strain>
    </source>
</reference>
<dbReference type="FunFam" id="4.10.460.10:FF:000001">
    <property type="entry name" value="Inositol polyphosphate 1-phosphatase"/>
    <property type="match status" value="1"/>
</dbReference>
<keyword evidence="6" id="KW-0460">Magnesium</keyword>
<sequence>MTNELDLAVLLAGPCLAAALLVMSKSCRYYLKYTVYVVGVSLVAFTLTPVFMLRPFNVLNFVLASALCKHISRLIGLRWTLRGREYLAEQKACVIVANHQSSLDILGMFEIWNVMKRCTVVAKKELFYAWPFGLAAWLCGLIFIDRLNSGRAKDSINKAASQIKRDQVKLWIFPEGTRKNTGEIHPFKKGAFHVAVSAQLPILPVVYSPYYFLDDRHRTLDSGNIIISTLPPIPTEGLTTDDVDSLIERVRQCMVDEFMKMSKEAMEDEQDSGLRGAELLKVMISLSERAGNIARRIRKDDHLIKLLTQQKGSDEANPRFVQDFKTLADVLIQETVRHYIGLKFPELSSHIKGEESAKFSNIHGETVTVEVKETQEETAKMLCKVLDGDETAAEKLAEEVHQEVHLDDVNFGSVPLPCYLSLPIKDLGIWIDPIDSTAEYIAGDPPGGPPVNPESMVKSGLHCVTVLIGAYHRNSGVPLMGVINQPFYLKDQHGYMGRACWGVKWGNTRAFSSPICDCASRSTIVAISGSESPDVKASLEEAGYRLCQAAGAGYKLLCVILGIAQAYILTRDSTYKWDTCAPHAILRAQGGDILIRKSLGDTNDCVTYSTPDFDEGVPDLMAQYCNSGGIVAYRSSSTLNSIISALAPG</sequence>
<name>A0AAE1LHE8_9NEOP</name>
<evidence type="ECO:0000256" key="2">
    <source>
        <dbReference type="ARBA" id="ARBA00008655"/>
    </source>
</evidence>
<keyword evidence="8" id="KW-1133">Transmembrane helix</keyword>
<feature type="binding site" evidence="6">
    <location>
        <position position="435"/>
    </location>
    <ligand>
        <name>Mg(2+)</name>
        <dbReference type="ChEBI" id="CHEBI:18420"/>
        <label>1</label>
        <note>catalytic</note>
    </ligand>
</feature>
<keyword evidence="8" id="KW-0812">Transmembrane</keyword>
<feature type="binding site" evidence="6">
    <location>
        <position position="432"/>
    </location>
    <ligand>
        <name>Mg(2+)</name>
        <dbReference type="ChEBI" id="CHEBI:18420"/>
        <label>1</label>
        <note>catalytic</note>
    </ligand>
</feature>
<evidence type="ECO:0000256" key="1">
    <source>
        <dbReference type="ARBA" id="ARBA00004728"/>
    </source>
</evidence>
<dbReference type="GO" id="GO:0006654">
    <property type="term" value="P:phosphatidic acid biosynthetic process"/>
    <property type="evidence" value="ECO:0007669"/>
    <property type="project" value="TreeGrafter"/>
</dbReference>
<keyword evidence="8" id="KW-0472">Membrane</keyword>
<keyword evidence="7" id="KW-1208">Phospholipid metabolism</keyword>
<dbReference type="Gene3D" id="4.10.460.10">
    <property type="entry name" value="Inositol Polyphosphate 1-phosphatase, domain 1"/>
    <property type="match status" value="1"/>
</dbReference>
<accession>A0AAE1LHE8</accession>
<evidence type="ECO:0000256" key="3">
    <source>
        <dbReference type="ARBA" id="ARBA00009759"/>
    </source>
</evidence>
<feature type="binding site" evidence="6">
    <location>
        <position position="578"/>
    </location>
    <ligand>
        <name>Mg(2+)</name>
        <dbReference type="ChEBI" id="CHEBI:18420"/>
        <label>1</label>
        <note>catalytic</note>
    </ligand>
</feature>
<comment type="cofactor">
    <cofactor evidence="6">
        <name>Mg(2+)</name>
        <dbReference type="ChEBI" id="CHEBI:18420"/>
    </cofactor>
</comment>
<organism evidence="10 11">
    <name type="scientific">Frankliniella fusca</name>
    <dbReference type="NCBI Taxonomy" id="407009"/>
    <lineage>
        <taxon>Eukaryota</taxon>
        <taxon>Metazoa</taxon>
        <taxon>Ecdysozoa</taxon>
        <taxon>Arthropoda</taxon>
        <taxon>Hexapoda</taxon>
        <taxon>Insecta</taxon>
        <taxon>Pterygota</taxon>
        <taxon>Neoptera</taxon>
        <taxon>Paraneoptera</taxon>
        <taxon>Thysanoptera</taxon>
        <taxon>Terebrantia</taxon>
        <taxon>Thripoidea</taxon>
        <taxon>Thripidae</taxon>
        <taxon>Frankliniella</taxon>
    </lineage>
</organism>
<comment type="pathway">
    <text evidence="1">Phospholipid metabolism; CDP-diacylglycerol biosynthesis; CDP-diacylglycerol from sn-glycerol 3-phosphate: step 2/3.</text>
</comment>
<dbReference type="EMBL" id="JAHWGI010000994">
    <property type="protein sequence ID" value="KAK3920346.1"/>
    <property type="molecule type" value="Genomic_DNA"/>
</dbReference>
<keyword evidence="7" id="KW-0594">Phospholipid biosynthesis</keyword>
<keyword evidence="4 7" id="KW-0808">Transferase</keyword>
<feature type="transmembrane region" description="Helical" evidence="8">
    <location>
        <begin position="34"/>
        <end position="53"/>
    </location>
</feature>
<evidence type="ECO:0000313" key="10">
    <source>
        <dbReference type="EMBL" id="KAK3920346.1"/>
    </source>
</evidence>
<keyword evidence="6" id="KW-0479">Metal-binding</keyword>
<dbReference type="SUPFAM" id="SSF69593">
    <property type="entry name" value="Glycerol-3-phosphate (1)-acyltransferase"/>
    <property type="match status" value="1"/>
</dbReference>
<dbReference type="SUPFAM" id="SSF56655">
    <property type="entry name" value="Carbohydrate phosphatase"/>
    <property type="match status" value="1"/>
</dbReference>
<dbReference type="InterPro" id="IPR020550">
    <property type="entry name" value="Inositol_monophosphatase_CS"/>
</dbReference>
<dbReference type="InterPro" id="IPR002123">
    <property type="entry name" value="Plipid/glycerol_acylTrfase"/>
</dbReference>